<protein>
    <submittedName>
        <fullName evidence="4">Zeta toxin family protein</fullName>
    </submittedName>
</protein>
<proteinExistence type="predicted"/>
<accession>A0A168CEC5</accession>
<feature type="domain" description="Zeta toxin" evidence="3">
    <location>
        <begin position="44"/>
        <end position="117"/>
    </location>
</feature>
<dbReference type="Gene3D" id="3.40.50.300">
    <property type="entry name" value="P-loop containing nucleotide triphosphate hydrolases"/>
    <property type="match status" value="1"/>
</dbReference>
<keyword evidence="2" id="KW-0067">ATP-binding</keyword>
<dbReference type="InterPro" id="IPR027417">
    <property type="entry name" value="P-loop_NTPase"/>
</dbReference>
<name>A0A168CEC5_CORFA</name>
<sequence>MPPPPDLSSYRLSDADSQRIFQEQILPATFPASASASSSSASASTRRVPLAVLTVGQTGAGKTLLAPAILRALLLSSTAPAPAHLIADTFKTYHPSYSHLPPAHASPATGPDARRWGGAGRAGGAVAARRAESLLRREAGGAPEGGDAAAADAAYGWEQGGAPGIARAVERERGRRLTEEERRTALEDVSVLEAHEDAKEQLEQVKVLLEPLMRERAQDETYPALEPLDFAQKDGDRRASNVLRLGYA</sequence>
<dbReference type="Pfam" id="PF06414">
    <property type="entry name" value="Zeta_toxin"/>
    <property type="match status" value="1"/>
</dbReference>
<evidence type="ECO:0000256" key="2">
    <source>
        <dbReference type="ARBA" id="ARBA00022840"/>
    </source>
</evidence>
<dbReference type="GO" id="GO:0005524">
    <property type="term" value="F:ATP binding"/>
    <property type="evidence" value="ECO:0007669"/>
    <property type="project" value="UniProtKB-KW"/>
</dbReference>
<comment type="caution">
    <text evidence="4">The sequence shown here is derived from an EMBL/GenBank/DDBJ whole genome shotgun (WGS) entry which is preliminary data.</text>
</comment>
<gene>
    <name evidence="4" type="ORF">ISF_01827</name>
</gene>
<evidence type="ECO:0000259" key="3">
    <source>
        <dbReference type="Pfam" id="PF06414"/>
    </source>
</evidence>
<evidence type="ECO:0000313" key="5">
    <source>
        <dbReference type="Proteomes" id="UP000076744"/>
    </source>
</evidence>
<organism evidence="4 5">
    <name type="scientific">Cordyceps fumosorosea (strain ARSEF 2679)</name>
    <name type="common">Isaria fumosorosea</name>
    <dbReference type="NCBI Taxonomy" id="1081104"/>
    <lineage>
        <taxon>Eukaryota</taxon>
        <taxon>Fungi</taxon>
        <taxon>Dikarya</taxon>
        <taxon>Ascomycota</taxon>
        <taxon>Pezizomycotina</taxon>
        <taxon>Sordariomycetes</taxon>
        <taxon>Hypocreomycetidae</taxon>
        <taxon>Hypocreales</taxon>
        <taxon>Cordycipitaceae</taxon>
        <taxon>Cordyceps</taxon>
    </lineage>
</organism>
<dbReference type="RefSeq" id="XP_018707157.1">
    <property type="nucleotide sequence ID" value="XM_018845434.1"/>
</dbReference>
<dbReference type="GeneID" id="30018119"/>
<keyword evidence="1" id="KW-0547">Nucleotide-binding</keyword>
<evidence type="ECO:0000313" key="4">
    <source>
        <dbReference type="EMBL" id="OAA71276.1"/>
    </source>
</evidence>
<dbReference type="InterPro" id="IPR010488">
    <property type="entry name" value="Zeta_toxin_domain"/>
</dbReference>
<keyword evidence="5" id="KW-1185">Reference proteome</keyword>
<evidence type="ECO:0000256" key="1">
    <source>
        <dbReference type="ARBA" id="ARBA00022741"/>
    </source>
</evidence>
<dbReference type="Proteomes" id="UP000076744">
    <property type="component" value="Unassembled WGS sequence"/>
</dbReference>
<reference evidence="4 5" key="1">
    <citation type="journal article" date="2016" name="Genome Biol. Evol.">
        <title>Divergent and convergent evolution of fungal pathogenicity.</title>
        <authorList>
            <person name="Shang Y."/>
            <person name="Xiao G."/>
            <person name="Zheng P."/>
            <person name="Cen K."/>
            <person name="Zhan S."/>
            <person name="Wang C."/>
        </authorList>
    </citation>
    <scope>NUCLEOTIDE SEQUENCE [LARGE SCALE GENOMIC DNA]</scope>
    <source>
        <strain evidence="4 5">ARSEF 2679</strain>
    </source>
</reference>
<dbReference type="EMBL" id="AZHB01000003">
    <property type="protein sequence ID" value="OAA71276.1"/>
    <property type="molecule type" value="Genomic_DNA"/>
</dbReference>
<dbReference type="AlphaFoldDB" id="A0A168CEC5"/>
<dbReference type="OrthoDB" id="2881954at2759"/>
<dbReference type="GO" id="GO:0016301">
    <property type="term" value="F:kinase activity"/>
    <property type="evidence" value="ECO:0007669"/>
    <property type="project" value="InterPro"/>
</dbReference>